<dbReference type="Gene3D" id="3.30.710.10">
    <property type="entry name" value="Potassium Channel Kv1.1, Chain A"/>
    <property type="match status" value="1"/>
</dbReference>
<dbReference type="SMART" id="SM00225">
    <property type="entry name" value="BTB"/>
    <property type="match status" value="1"/>
</dbReference>
<sequence>MANSTIEIFNIYVEGKTIACIKDTLSKNSAYFHAMFNSGMKEAQNNEVTLHGQNAEIISILVDFMTSGELTLSSDLVFHILDAALMLQIEAAVSTCQSYLLTTLDDATCLQLASTARAYLLQDLYNQAWRHSLFYFTSVIKQPQFYDLDVDMLQEFLSEETLNCEREMVVLEAIHSWYMHNPMLRAANLPPLLGCVQCSDFQEEEWDAIASHPLVTDIEQGAAWYDRILQTKGTLSQRKCRRVPTSILLLGGEYFNKDRECNEPQDAVLQLLPGENLFKPVKKLSELYKEISTNMGFRTIVVGKDLYLTGGVVNFVQCKFFMDVVRYDGFSDQWSVATTLPLPRRNHAACCTGNSLYLIGGFGKYRKKLCSVQQYDTEIGEWKDLPPLPRECNTWQAACSPRTLYVLMDLCFCILQLGDSVWGMYEASQPMDSINLLSTPIYLDGKLYLFPEKKDTFSSFTCSTAKDDILCENEKEDESNAFNNFPLRKWMTRWYYSGERLGKSVSVFNGRFYTVTDDEEPSLVEIEVNGHCVTTTKLTSAVPGCDSALIVTLPCYPLFTVPPSEKSTHLLLRKQYGSRGTGQ</sequence>
<gene>
    <name evidence="4" type="ORF">DPMN_085281</name>
</gene>
<reference evidence="4" key="1">
    <citation type="journal article" date="2019" name="bioRxiv">
        <title>The Genome of the Zebra Mussel, Dreissena polymorpha: A Resource for Invasive Species Research.</title>
        <authorList>
            <person name="McCartney M.A."/>
            <person name="Auch B."/>
            <person name="Kono T."/>
            <person name="Mallez S."/>
            <person name="Zhang Y."/>
            <person name="Obille A."/>
            <person name="Becker A."/>
            <person name="Abrahante J.E."/>
            <person name="Garbe J."/>
            <person name="Badalamenti J.P."/>
            <person name="Herman A."/>
            <person name="Mangelson H."/>
            <person name="Liachko I."/>
            <person name="Sullivan S."/>
            <person name="Sone E.D."/>
            <person name="Koren S."/>
            <person name="Silverstein K.A.T."/>
            <person name="Beckman K.B."/>
            <person name="Gohl D.M."/>
        </authorList>
    </citation>
    <scope>NUCLEOTIDE SEQUENCE</scope>
    <source>
        <strain evidence="4">Duluth1</strain>
        <tissue evidence="4">Whole animal</tissue>
    </source>
</reference>
<dbReference type="PANTHER" id="PTHR24412">
    <property type="entry name" value="KELCH PROTEIN"/>
    <property type="match status" value="1"/>
</dbReference>
<dbReference type="EMBL" id="JAIWYP010000016">
    <property type="protein sequence ID" value="KAH3697771.1"/>
    <property type="molecule type" value="Genomic_DNA"/>
</dbReference>
<proteinExistence type="predicted"/>
<dbReference type="SMART" id="SM00612">
    <property type="entry name" value="Kelch"/>
    <property type="match status" value="2"/>
</dbReference>
<keyword evidence="2" id="KW-0677">Repeat</keyword>
<dbReference type="Pfam" id="PF01344">
    <property type="entry name" value="Kelch_1"/>
    <property type="match status" value="1"/>
</dbReference>
<evidence type="ECO:0000256" key="2">
    <source>
        <dbReference type="ARBA" id="ARBA00022737"/>
    </source>
</evidence>
<keyword evidence="1" id="KW-0880">Kelch repeat</keyword>
<dbReference type="Pfam" id="PF21536">
    <property type="entry name" value="BTB_KLHL33"/>
    <property type="match status" value="1"/>
</dbReference>
<dbReference type="OrthoDB" id="10027872at2759"/>
<keyword evidence="5" id="KW-1185">Reference proteome</keyword>
<dbReference type="Gene3D" id="1.25.40.420">
    <property type="match status" value="1"/>
</dbReference>
<feature type="domain" description="BTB" evidence="3">
    <location>
        <begin position="2"/>
        <end position="74"/>
    </location>
</feature>
<name>A0A9D3YER0_DREPO</name>
<organism evidence="4 5">
    <name type="scientific">Dreissena polymorpha</name>
    <name type="common">Zebra mussel</name>
    <name type="synonym">Mytilus polymorpha</name>
    <dbReference type="NCBI Taxonomy" id="45954"/>
    <lineage>
        <taxon>Eukaryota</taxon>
        <taxon>Metazoa</taxon>
        <taxon>Spiralia</taxon>
        <taxon>Lophotrochozoa</taxon>
        <taxon>Mollusca</taxon>
        <taxon>Bivalvia</taxon>
        <taxon>Autobranchia</taxon>
        <taxon>Heteroconchia</taxon>
        <taxon>Euheterodonta</taxon>
        <taxon>Imparidentia</taxon>
        <taxon>Neoheterodontei</taxon>
        <taxon>Myida</taxon>
        <taxon>Dreissenoidea</taxon>
        <taxon>Dreissenidae</taxon>
        <taxon>Dreissena</taxon>
    </lineage>
</organism>
<accession>A0A9D3YER0</accession>
<evidence type="ECO:0000256" key="1">
    <source>
        <dbReference type="ARBA" id="ARBA00022441"/>
    </source>
</evidence>
<dbReference type="PROSITE" id="PS50097">
    <property type="entry name" value="BTB"/>
    <property type="match status" value="1"/>
</dbReference>
<dbReference type="InterPro" id="IPR006652">
    <property type="entry name" value="Kelch_1"/>
</dbReference>
<dbReference type="SUPFAM" id="SSF117281">
    <property type="entry name" value="Kelch motif"/>
    <property type="match status" value="1"/>
</dbReference>
<dbReference type="InterPro" id="IPR015915">
    <property type="entry name" value="Kelch-typ_b-propeller"/>
</dbReference>
<dbReference type="InterPro" id="IPR011705">
    <property type="entry name" value="BACK"/>
</dbReference>
<dbReference type="InterPro" id="IPR011333">
    <property type="entry name" value="SKP1/BTB/POZ_sf"/>
</dbReference>
<dbReference type="Gene3D" id="2.120.10.80">
    <property type="entry name" value="Kelch-type beta propeller"/>
    <property type="match status" value="1"/>
</dbReference>
<protein>
    <recommendedName>
        <fullName evidence="3">BTB domain-containing protein</fullName>
    </recommendedName>
</protein>
<dbReference type="InterPro" id="IPR000210">
    <property type="entry name" value="BTB/POZ_dom"/>
</dbReference>
<dbReference type="SUPFAM" id="SSF54695">
    <property type="entry name" value="POZ domain"/>
    <property type="match status" value="1"/>
</dbReference>
<evidence type="ECO:0000313" key="4">
    <source>
        <dbReference type="EMBL" id="KAH3697771.1"/>
    </source>
</evidence>
<dbReference type="Pfam" id="PF07707">
    <property type="entry name" value="BACK"/>
    <property type="match status" value="1"/>
</dbReference>
<reference evidence="4" key="2">
    <citation type="submission" date="2020-11" db="EMBL/GenBank/DDBJ databases">
        <authorList>
            <person name="McCartney M.A."/>
            <person name="Auch B."/>
            <person name="Kono T."/>
            <person name="Mallez S."/>
            <person name="Becker A."/>
            <person name="Gohl D.M."/>
            <person name="Silverstein K.A.T."/>
            <person name="Koren S."/>
            <person name="Bechman K.B."/>
            <person name="Herman A."/>
            <person name="Abrahante J.E."/>
            <person name="Garbe J."/>
        </authorList>
    </citation>
    <scope>NUCLEOTIDE SEQUENCE</scope>
    <source>
        <strain evidence="4">Duluth1</strain>
        <tissue evidence="4">Whole animal</tissue>
    </source>
</reference>
<dbReference type="SMART" id="SM00875">
    <property type="entry name" value="BACK"/>
    <property type="match status" value="1"/>
</dbReference>
<evidence type="ECO:0000313" key="5">
    <source>
        <dbReference type="Proteomes" id="UP000828390"/>
    </source>
</evidence>
<dbReference type="Proteomes" id="UP000828390">
    <property type="component" value="Unassembled WGS sequence"/>
</dbReference>
<evidence type="ECO:0000259" key="3">
    <source>
        <dbReference type="PROSITE" id="PS50097"/>
    </source>
</evidence>
<dbReference type="PANTHER" id="PTHR24412:SF480">
    <property type="entry name" value="KELCH-LIKE PROTEIN 8"/>
    <property type="match status" value="1"/>
</dbReference>
<comment type="caution">
    <text evidence="4">The sequence shown here is derived from an EMBL/GenBank/DDBJ whole genome shotgun (WGS) entry which is preliminary data.</text>
</comment>
<dbReference type="AlphaFoldDB" id="A0A9D3YER0"/>